<dbReference type="KEGG" id="zdf:AN401_12625"/>
<keyword evidence="2" id="KW-1185">Reference proteome</keyword>
<dbReference type="InterPro" id="IPR007814">
    <property type="entry name" value="PaaA_PaaC"/>
</dbReference>
<dbReference type="SUPFAM" id="SSF47240">
    <property type="entry name" value="Ferritin-like"/>
    <property type="match status" value="1"/>
</dbReference>
<dbReference type="NCBIfam" id="TIGR02158">
    <property type="entry name" value="PA_CoA_Oxy3"/>
    <property type="match status" value="1"/>
</dbReference>
<evidence type="ECO:0000313" key="2">
    <source>
        <dbReference type="Proteomes" id="UP000217763"/>
    </source>
</evidence>
<dbReference type="Gene3D" id="1.20.1260.10">
    <property type="match status" value="1"/>
</dbReference>
<dbReference type="AlphaFoldDB" id="A0A231MWJ7"/>
<dbReference type="InterPro" id="IPR012347">
    <property type="entry name" value="Ferritin-like"/>
</dbReference>
<name>A0A231MWJ7_9GAMM</name>
<gene>
    <name evidence="1" type="ORF">AN401_12625</name>
</gene>
<dbReference type="EMBL" id="CP012621">
    <property type="protein sequence ID" value="ATG74592.1"/>
    <property type="molecule type" value="Genomic_DNA"/>
</dbReference>
<dbReference type="Pfam" id="PF05138">
    <property type="entry name" value="PaaA_PaaC"/>
    <property type="match status" value="1"/>
</dbReference>
<dbReference type="InterPro" id="IPR052703">
    <property type="entry name" value="Aromatic_CoA_ox/epox"/>
</dbReference>
<evidence type="ECO:0000313" key="1">
    <source>
        <dbReference type="EMBL" id="ATG74592.1"/>
    </source>
</evidence>
<dbReference type="RefSeq" id="WP_094040393.1">
    <property type="nucleotide sequence ID" value="NZ_CP012621.1"/>
</dbReference>
<dbReference type="GO" id="GO:0010124">
    <property type="term" value="P:phenylacetate catabolic process"/>
    <property type="evidence" value="ECO:0007669"/>
    <property type="project" value="InterPro"/>
</dbReference>
<protein>
    <submittedName>
        <fullName evidence="1">Phenylacetic acid degradation protein</fullName>
    </submittedName>
</protein>
<dbReference type="FunFam" id="1.20.1260.10:FF:000012">
    <property type="entry name" value="1,2-phenylacetyl-CoA epoxidase, subunit C"/>
    <property type="match status" value="1"/>
</dbReference>
<dbReference type="GO" id="GO:0005829">
    <property type="term" value="C:cytosol"/>
    <property type="evidence" value="ECO:0007669"/>
    <property type="project" value="TreeGrafter"/>
</dbReference>
<dbReference type="PIRSF" id="PIRSF037834">
    <property type="entry name" value="PA_CoA_Oase3"/>
    <property type="match status" value="1"/>
</dbReference>
<dbReference type="PANTHER" id="PTHR30458">
    <property type="entry name" value="PHENYLACETIC ACID DEGRADATION PROTEIN PAA"/>
    <property type="match status" value="1"/>
</dbReference>
<reference evidence="2" key="1">
    <citation type="submission" date="2015-09" db="EMBL/GenBank/DDBJ databases">
        <authorList>
            <person name="Shao Z."/>
            <person name="Wang L."/>
        </authorList>
    </citation>
    <scope>NUCLEOTIDE SEQUENCE [LARGE SCALE GENOMIC DNA]</scope>
    <source>
        <strain evidence="2">F13-1</strain>
    </source>
</reference>
<dbReference type="OrthoDB" id="9789947at2"/>
<accession>A0A231MWJ7</accession>
<dbReference type="Proteomes" id="UP000217763">
    <property type="component" value="Chromosome"/>
</dbReference>
<proteinExistence type="predicted"/>
<dbReference type="PANTHER" id="PTHR30458:SF0">
    <property type="entry name" value="1,2-PHENYLACETYL-COA EPOXIDASE, SUBUNIT C"/>
    <property type="match status" value="1"/>
</dbReference>
<dbReference type="InterPro" id="IPR011882">
    <property type="entry name" value="PaaC"/>
</dbReference>
<dbReference type="InterPro" id="IPR009078">
    <property type="entry name" value="Ferritin-like_SF"/>
</dbReference>
<sequence length="254" mass="28605">MDKAHKDALFTYLLRLGDSQLVLSHRLSQWCGHAPELELDIALANIGLDILGQARTLLTMAGELEGQGRDEDRLAFFRDEREFCNLLLCEQPNGDFARTLMRQWWLDNYHQLLFSALTQSGYAPLAAFAAKSLKEVNYHLRFSSGWIQRLGLGTEESHQRTQAALDELWRFTGELFATDEVEATLVAAGILPGLDELAGQWRARIEAGCRQAELTLPAQAPYRQGGRQGLHTEHLGYLLAEMQSLPRSLPNVSW</sequence>
<organism evidence="1 2">
    <name type="scientific">Zobellella denitrificans</name>
    <dbReference type="NCBI Taxonomy" id="347534"/>
    <lineage>
        <taxon>Bacteria</taxon>
        <taxon>Pseudomonadati</taxon>
        <taxon>Pseudomonadota</taxon>
        <taxon>Gammaproteobacteria</taxon>
        <taxon>Aeromonadales</taxon>
        <taxon>Aeromonadaceae</taxon>
        <taxon>Zobellella</taxon>
    </lineage>
</organism>